<evidence type="ECO:0000313" key="2">
    <source>
        <dbReference type="EMBL" id="MBT0771572.1"/>
    </source>
</evidence>
<dbReference type="Gene3D" id="3.40.630.30">
    <property type="match status" value="1"/>
</dbReference>
<gene>
    <name evidence="2" type="ORF">KIH74_21720</name>
</gene>
<dbReference type="Proteomes" id="UP001197247">
    <property type="component" value="Unassembled WGS sequence"/>
</dbReference>
<dbReference type="InterPro" id="IPR016181">
    <property type="entry name" value="Acyl_CoA_acyltransferase"/>
</dbReference>
<feature type="domain" description="N-acetyltransferase" evidence="1">
    <location>
        <begin position="2"/>
        <end position="197"/>
    </location>
</feature>
<dbReference type="EMBL" id="JAHBAY010000009">
    <property type="protein sequence ID" value="MBT0771572.1"/>
    <property type="molecule type" value="Genomic_DNA"/>
</dbReference>
<dbReference type="CDD" id="cd04301">
    <property type="entry name" value="NAT_SF"/>
    <property type="match status" value="1"/>
</dbReference>
<dbReference type="PANTHER" id="PTHR13170">
    <property type="entry name" value="O-GLCNACASE"/>
    <property type="match status" value="1"/>
</dbReference>
<dbReference type="Pfam" id="PF00583">
    <property type="entry name" value="Acetyltransf_1"/>
    <property type="match status" value="1"/>
</dbReference>
<proteinExistence type="predicted"/>
<sequence length="198" mass="21702">MPTVRAYRPADLPALYDICVRTGDAGQDARGLFSSDDLLGDVYAAPYAVLEPRFTFVLEDDERPVGYVLGTPDTTAFVGAWTQTWLPRFRQRHPGPHEARDQDVVRAGLHPERMIRPGLEDHPAHLHIDLLPQVQGQGFGRQLISRFLAAVHEAGAPAVHLGAAAANTGAIAFYHRLGFRPLPIDEPSVVYLGRPTAP</sequence>
<dbReference type="RefSeq" id="WP_214157940.1">
    <property type="nucleotide sequence ID" value="NZ_JAHBAY010000009.1"/>
</dbReference>
<evidence type="ECO:0000313" key="3">
    <source>
        <dbReference type="Proteomes" id="UP001197247"/>
    </source>
</evidence>
<dbReference type="InterPro" id="IPR000182">
    <property type="entry name" value="GNAT_dom"/>
</dbReference>
<dbReference type="PROSITE" id="PS51186">
    <property type="entry name" value="GNAT"/>
    <property type="match status" value="1"/>
</dbReference>
<reference evidence="2 3" key="1">
    <citation type="submission" date="2021-05" db="EMBL/GenBank/DDBJ databases">
        <title>Kineosporia and Streptomyces sp. nov. two new marine actinobacteria isolated from Coral.</title>
        <authorList>
            <person name="Buangrab K."/>
            <person name="Sutthacheep M."/>
            <person name="Yeemin T."/>
            <person name="Harunari E."/>
            <person name="Igarashi Y."/>
            <person name="Kanchanasin P."/>
            <person name="Tanasupawat S."/>
            <person name="Phongsopitanun W."/>
        </authorList>
    </citation>
    <scope>NUCLEOTIDE SEQUENCE [LARGE SCALE GENOMIC DNA]</scope>
    <source>
        <strain evidence="2 3">J2-2</strain>
    </source>
</reference>
<dbReference type="PANTHER" id="PTHR13170:SF16">
    <property type="entry name" value="PROTEIN O-GLCNACASE"/>
    <property type="match status" value="1"/>
</dbReference>
<dbReference type="InterPro" id="IPR051822">
    <property type="entry name" value="Glycosyl_Hydrolase_84"/>
</dbReference>
<accession>A0ABS5TKE0</accession>
<protein>
    <submittedName>
        <fullName evidence="2">GNAT family N-acetyltransferase</fullName>
    </submittedName>
</protein>
<name>A0ABS5TKE0_9ACTN</name>
<keyword evidence="3" id="KW-1185">Reference proteome</keyword>
<evidence type="ECO:0000259" key="1">
    <source>
        <dbReference type="PROSITE" id="PS51186"/>
    </source>
</evidence>
<dbReference type="SUPFAM" id="SSF55729">
    <property type="entry name" value="Acyl-CoA N-acyltransferases (Nat)"/>
    <property type="match status" value="1"/>
</dbReference>
<comment type="caution">
    <text evidence="2">The sequence shown here is derived from an EMBL/GenBank/DDBJ whole genome shotgun (WGS) entry which is preliminary data.</text>
</comment>
<organism evidence="2 3">
    <name type="scientific">Kineosporia corallincola</name>
    <dbReference type="NCBI Taxonomy" id="2835133"/>
    <lineage>
        <taxon>Bacteria</taxon>
        <taxon>Bacillati</taxon>
        <taxon>Actinomycetota</taxon>
        <taxon>Actinomycetes</taxon>
        <taxon>Kineosporiales</taxon>
        <taxon>Kineosporiaceae</taxon>
        <taxon>Kineosporia</taxon>
    </lineage>
</organism>